<evidence type="ECO:0000259" key="2">
    <source>
        <dbReference type="Pfam" id="PF00441"/>
    </source>
</evidence>
<feature type="non-terminal residue" evidence="3">
    <location>
        <position position="1"/>
    </location>
</feature>
<proteinExistence type="predicted"/>
<name>X1GS15_9ZZZZ</name>
<comment type="caution">
    <text evidence="3">The sequence shown here is derived from an EMBL/GenBank/DDBJ whole genome shotgun (WGS) entry which is preliminary data.</text>
</comment>
<gene>
    <name evidence="3" type="ORF">S03H2_35153</name>
</gene>
<evidence type="ECO:0000313" key="3">
    <source>
        <dbReference type="EMBL" id="GAH60686.1"/>
    </source>
</evidence>
<dbReference type="GO" id="GO:0016627">
    <property type="term" value="F:oxidoreductase activity, acting on the CH-CH group of donors"/>
    <property type="evidence" value="ECO:0007669"/>
    <property type="project" value="InterPro"/>
</dbReference>
<dbReference type="InterPro" id="IPR009075">
    <property type="entry name" value="AcylCo_DH/oxidase_C"/>
</dbReference>
<protein>
    <recommendedName>
        <fullName evidence="2">Acyl-CoA dehydrogenase/oxidase C-terminal domain-containing protein</fullName>
    </recommendedName>
</protein>
<accession>X1GS15</accession>
<dbReference type="SUPFAM" id="SSF47203">
    <property type="entry name" value="Acyl-CoA dehydrogenase C-terminal domain-like"/>
    <property type="match status" value="1"/>
</dbReference>
<keyword evidence="1" id="KW-0285">Flavoprotein</keyword>
<dbReference type="AlphaFoldDB" id="X1GS15"/>
<reference evidence="3" key="1">
    <citation type="journal article" date="2014" name="Front. Microbiol.">
        <title>High frequency of phylogenetically diverse reductive dehalogenase-homologous genes in deep subseafloor sedimentary metagenomes.</title>
        <authorList>
            <person name="Kawai M."/>
            <person name="Futagami T."/>
            <person name="Toyoda A."/>
            <person name="Takaki Y."/>
            <person name="Nishi S."/>
            <person name="Hori S."/>
            <person name="Arai W."/>
            <person name="Tsubouchi T."/>
            <person name="Morono Y."/>
            <person name="Uchiyama I."/>
            <person name="Ito T."/>
            <person name="Fujiyama A."/>
            <person name="Inagaki F."/>
            <person name="Takami H."/>
        </authorList>
    </citation>
    <scope>NUCLEOTIDE SEQUENCE</scope>
    <source>
        <strain evidence="3">Expedition CK06-06</strain>
    </source>
</reference>
<dbReference type="EMBL" id="BARU01021489">
    <property type="protein sequence ID" value="GAH60686.1"/>
    <property type="molecule type" value="Genomic_DNA"/>
</dbReference>
<evidence type="ECO:0000256" key="1">
    <source>
        <dbReference type="ARBA" id="ARBA00022630"/>
    </source>
</evidence>
<sequence length="43" mass="4939">IYGGYGYIKDYPLEMFFRDAKVLEVFSGSVDYRKVLVGKLLTS</sequence>
<dbReference type="InterPro" id="IPR036250">
    <property type="entry name" value="AcylCo_DH-like_C"/>
</dbReference>
<feature type="domain" description="Acyl-CoA dehydrogenase/oxidase C-terminal" evidence="2">
    <location>
        <begin position="1"/>
        <end position="38"/>
    </location>
</feature>
<dbReference type="Pfam" id="PF00441">
    <property type="entry name" value="Acyl-CoA_dh_1"/>
    <property type="match status" value="1"/>
</dbReference>
<dbReference type="Gene3D" id="1.20.140.10">
    <property type="entry name" value="Butyryl-CoA Dehydrogenase, subunit A, domain 3"/>
    <property type="match status" value="1"/>
</dbReference>
<organism evidence="3">
    <name type="scientific">marine sediment metagenome</name>
    <dbReference type="NCBI Taxonomy" id="412755"/>
    <lineage>
        <taxon>unclassified sequences</taxon>
        <taxon>metagenomes</taxon>
        <taxon>ecological metagenomes</taxon>
    </lineage>
</organism>